<dbReference type="InterPro" id="IPR025961">
    <property type="entry name" value="Metal_resist"/>
</dbReference>
<keyword evidence="1" id="KW-0732">Signal</keyword>
<dbReference type="EMBL" id="CP137852">
    <property type="protein sequence ID" value="WPB84970.1"/>
    <property type="molecule type" value="Genomic_DNA"/>
</dbReference>
<proteinExistence type="predicted"/>
<accession>A0ABZ0PIK3</accession>
<dbReference type="Gene3D" id="1.20.120.1490">
    <property type="match status" value="1"/>
</dbReference>
<evidence type="ECO:0000256" key="1">
    <source>
        <dbReference type="SAM" id="SignalP"/>
    </source>
</evidence>
<protein>
    <submittedName>
        <fullName evidence="2">Periplasmic heavy metal sensor</fullName>
    </submittedName>
</protein>
<feature type="signal peptide" evidence="1">
    <location>
        <begin position="1"/>
        <end position="18"/>
    </location>
</feature>
<gene>
    <name evidence="2" type="ORF">R9Z33_23120</name>
</gene>
<evidence type="ECO:0000313" key="2">
    <source>
        <dbReference type="EMBL" id="WPB84970.1"/>
    </source>
</evidence>
<feature type="chain" id="PRO_5047274543" evidence="1">
    <location>
        <begin position="19"/>
        <end position="180"/>
    </location>
</feature>
<organism evidence="2 3">
    <name type="scientific">Sediminicoccus rosea</name>
    <dbReference type="NCBI Taxonomy" id="1225128"/>
    <lineage>
        <taxon>Bacteria</taxon>
        <taxon>Pseudomonadati</taxon>
        <taxon>Pseudomonadota</taxon>
        <taxon>Alphaproteobacteria</taxon>
        <taxon>Acetobacterales</taxon>
        <taxon>Roseomonadaceae</taxon>
        <taxon>Sediminicoccus</taxon>
    </lineage>
</organism>
<dbReference type="RefSeq" id="WP_318648934.1">
    <property type="nucleotide sequence ID" value="NZ_CP137852.1"/>
</dbReference>
<evidence type="ECO:0000313" key="3">
    <source>
        <dbReference type="Proteomes" id="UP001305521"/>
    </source>
</evidence>
<dbReference type="Pfam" id="PF13801">
    <property type="entry name" value="Metal_resist"/>
    <property type="match status" value="1"/>
</dbReference>
<sequence>MIRALLIASALCASPALAQHAIPYSGMQQREIRALSPQQVEDLLAGRGMMLALAAELNGWPGPMHVLELAGPLGLTPEQRRETEALMAAHRAEARRLGAEIVEAERGLDAAFRERRITPAEITAKTERIGALQAALRAEHLRTHLLQTALLSTAQVTRYAELRGYAGGAASPAPAHRHRH</sequence>
<name>A0ABZ0PIK3_9PROT</name>
<reference evidence="2 3" key="1">
    <citation type="submission" date="2023-11" db="EMBL/GenBank/DDBJ databases">
        <title>Arctic aerobic anoxygenic photoheterotroph Sediminicoccus rosea KRV36 adapts its photosynthesis to long days of polar summer.</title>
        <authorList>
            <person name="Tomasch J."/>
            <person name="Kopejtka K."/>
            <person name="Bily T."/>
            <person name="Gardiner A.T."/>
            <person name="Gardian Z."/>
            <person name="Shivaramu S."/>
            <person name="Koblizek M."/>
            <person name="Engelhardt F."/>
            <person name="Kaftan D."/>
        </authorList>
    </citation>
    <scope>NUCLEOTIDE SEQUENCE [LARGE SCALE GENOMIC DNA]</scope>
    <source>
        <strain evidence="2 3">R-30</strain>
    </source>
</reference>
<keyword evidence="3" id="KW-1185">Reference proteome</keyword>
<dbReference type="Proteomes" id="UP001305521">
    <property type="component" value="Chromosome"/>
</dbReference>